<sequence>MEKFQSATRIIAHRRKQKTREKVLGIIKSHGKIRFKELMQESGLSNRWLSITLHELLEEGLIKQVIGDIEVKGKNGEPVLKKRAKLYTITKKGDNVYSNAWYILHKLEDLRERGSTYYHNDFELFGVDIIMNGVEGDAFNTLPTIPEYEFFIMRSIFRKVGAYDIKNLSGEVIIALNFDMHKLIGGILEIKDFIKMLIKNADVFESDLFRDMGWRDKIHKFIHLLNYSKLLVDNKDIIERITKNGNKLFLSYKPLIISSYYRTGKGLDEEILEKVKEHIENDTNPLEDENIKHKLIRKSGNITEFPIYDYLNLLKVFNLTNYPFLQKIELVNEKITRTIENGGI</sequence>
<dbReference type="GeneID" id="8827332"/>
<dbReference type="KEGG" id="abi:Aboo_0390"/>
<evidence type="ECO:0000313" key="2">
    <source>
        <dbReference type="Proteomes" id="UP000001400"/>
    </source>
</evidence>
<accession>D3TCB6</accession>
<gene>
    <name evidence="1" type="ordered locus">Aboo_0390</name>
</gene>
<name>D3TCB6_ACIB4</name>
<dbReference type="Gene3D" id="1.10.10.10">
    <property type="entry name" value="Winged helix-like DNA-binding domain superfamily/Winged helix DNA-binding domain"/>
    <property type="match status" value="1"/>
</dbReference>
<dbReference type="AlphaFoldDB" id="D3TCB6"/>
<keyword evidence="2" id="KW-1185">Reference proteome</keyword>
<organism evidence="1 2">
    <name type="scientific">Aciduliprofundum boonei (strain DSM 19572 / T469)</name>
    <dbReference type="NCBI Taxonomy" id="439481"/>
    <lineage>
        <taxon>Archaea</taxon>
        <taxon>Methanobacteriati</taxon>
        <taxon>Thermoplasmatota</taxon>
        <taxon>DHVE2 group</taxon>
        <taxon>Candidatus Aciduliprofundum</taxon>
    </lineage>
</organism>
<dbReference type="RefSeq" id="WP_012997121.1">
    <property type="nucleotide sequence ID" value="NC_013926.1"/>
</dbReference>
<protein>
    <submittedName>
        <fullName evidence="1">Transcriptional regulator</fullName>
    </submittedName>
</protein>
<dbReference type="EMBL" id="CP001941">
    <property type="protein sequence ID" value="ADD08201.1"/>
    <property type="molecule type" value="Genomic_DNA"/>
</dbReference>
<dbReference type="SUPFAM" id="SSF46785">
    <property type="entry name" value="Winged helix' DNA-binding domain"/>
    <property type="match status" value="1"/>
</dbReference>
<dbReference type="InterPro" id="IPR036390">
    <property type="entry name" value="WH_DNA-bd_sf"/>
</dbReference>
<reference evidence="1" key="1">
    <citation type="submission" date="2010-02" db="EMBL/GenBank/DDBJ databases">
        <title>Complete sequence of Aciduliprofundum boonei T469.</title>
        <authorList>
            <consortium name="US DOE Joint Genome Institute"/>
            <person name="Lucas S."/>
            <person name="Copeland A."/>
            <person name="Lapidus A."/>
            <person name="Cheng J.-F."/>
            <person name="Bruce D."/>
            <person name="Goodwin L."/>
            <person name="Pitluck S."/>
            <person name="Saunders E."/>
            <person name="Detter J.C."/>
            <person name="Han C."/>
            <person name="Tapia R."/>
            <person name="Land M."/>
            <person name="Hauser L."/>
            <person name="Kyrpides N."/>
            <person name="Mikhailova N."/>
            <person name="Flores G."/>
            <person name="Reysenbach A.-L."/>
            <person name="Woyke T."/>
        </authorList>
    </citation>
    <scope>NUCLEOTIDE SEQUENCE</scope>
    <source>
        <strain evidence="1">T469</strain>
    </source>
</reference>
<dbReference type="InterPro" id="IPR036388">
    <property type="entry name" value="WH-like_DNA-bd_sf"/>
</dbReference>
<dbReference type="Proteomes" id="UP000001400">
    <property type="component" value="Chromosome"/>
</dbReference>
<dbReference type="HOGENOM" id="CLU_805609_0_0_2"/>
<evidence type="ECO:0000313" key="1">
    <source>
        <dbReference type="EMBL" id="ADD08201.1"/>
    </source>
</evidence>
<proteinExistence type="predicted"/>